<dbReference type="Proteomes" id="UP001152484">
    <property type="component" value="Unassembled WGS sequence"/>
</dbReference>
<proteinExistence type="predicted"/>
<gene>
    <name evidence="1" type="ORF">CEURO_LOCUS13206</name>
</gene>
<keyword evidence="2" id="KW-1185">Reference proteome</keyword>
<dbReference type="AlphaFoldDB" id="A0A9P1ECB6"/>
<evidence type="ECO:0000313" key="1">
    <source>
        <dbReference type="EMBL" id="CAH9095669.1"/>
    </source>
</evidence>
<reference evidence="1" key="1">
    <citation type="submission" date="2022-07" db="EMBL/GenBank/DDBJ databases">
        <authorList>
            <person name="Macas J."/>
            <person name="Novak P."/>
            <person name="Neumann P."/>
        </authorList>
    </citation>
    <scope>NUCLEOTIDE SEQUENCE</scope>
</reference>
<name>A0A9P1ECB6_CUSEU</name>
<dbReference type="OrthoDB" id="1739806at2759"/>
<protein>
    <submittedName>
        <fullName evidence="1">Uncharacterized protein</fullName>
    </submittedName>
</protein>
<dbReference type="PANTHER" id="PTHR35833">
    <property type="entry name" value="GALACTOSE-BINDING DOMAIN-LIKE, ARMADILLO-TYPE FOLD PROTEIN-RELATED"/>
    <property type="match status" value="1"/>
</dbReference>
<sequence>MGTQLLQDITTRLGPFLPQLEADLSGFSEAAEHGIRFLATLVGQFYPILHVVKEREATRLPCNTPETETSRNNQIPSALTVSSNFELQSVYAIFDNFHHGSSGNSLSVL</sequence>
<comment type="caution">
    <text evidence="1">The sequence shown here is derived from an EMBL/GenBank/DDBJ whole genome shotgun (WGS) entry which is preliminary data.</text>
</comment>
<dbReference type="PANTHER" id="PTHR35833:SF1">
    <property type="entry name" value="GALACTOSE-BINDING DOMAIN-CONTAINING PROTEIN"/>
    <property type="match status" value="1"/>
</dbReference>
<evidence type="ECO:0000313" key="2">
    <source>
        <dbReference type="Proteomes" id="UP001152484"/>
    </source>
</evidence>
<accession>A0A9P1ECB6</accession>
<dbReference type="EMBL" id="CAMAPE010000033">
    <property type="protein sequence ID" value="CAH9095669.1"/>
    <property type="molecule type" value="Genomic_DNA"/>
</dbReference>
<organism evidence="1 2">
    <name type="scientific">Cuscuta europaea</name>
    <name type="common">European dodder</name>
    <dbReference type="NCBI Taxonomy" id="41803"/>
    <lineage>
        <taxon>Eukaryota</taxon>
        <taxon>Viridiplantae</taxon>
        <taxon>Streptophyta</taxon>
        <taxon>Embryophyta</taxon>
        <taxon>Tracheophyta</taxon>
        <taxon>Spermatophyta</taxon>
        <taxon>Magnoliopsida</taxon>
        <taxon>eudicotyledons</taxon>
        <taxon>Gunneridae</taxon>
        <taxon>Pentapetalae</taxon>
        <taxon>asterids</taxon>
        <taxon>lamiids</taxon>
        <taxon>Solanales</taxon>
        <taxon>Convolvulaceae</taxon>
        <taxon>Cuscuteae</taxon>
        <taxon>Cuscuta</taxon>
        <taxon>Cuscuta subgen. Cuscuta</taxon>
    </lineage>
</organism>